<gene>
    <name evidence="2" type="ORF">SLS62_010351</name>
</gene>
<sequence length="550" mass="56325">MVSLHQSAVLLAASVLAHAAAVSGTPLKVVSDVVVASPPPVGRGAVEVVAPAPRDLRSRATSLMKRDANATLDLGFQVENQVLFDGPNRSQKELAADLDIHDSPSLNLNVPLKLECVDCRTWGSVEVLTFLPDDIGDFFEDLSDFDLFNNANLSLVFNGVGAFIDVDVVTTQKGGFALPLFTSQSPLGVAGPNFQIGVVFSVEIALGITGEIDINSGFQLSIPDGSSFTMPLDPAVDNTADFDGTMFSMLPLAIDAPANITVALRLRVQAGLEFVGSPLLSAQALAGAYLNIPEVVLGETLTLGGNTSVSPGWNASIPAPAPAPAPSCTLPAFAEVNINAGVFIDVGADVGVVKLGDFNPTLSTTFFQAAVSTCLDGLAGSAVPTPSALLPYPYPNATITATTAPAPALACPTDLVTETITTASTMAVTSCVLPVLNCPANMTQVVMAEQTETITSSSCPVAMVTSVAQNTTTAADVSTTECPEKATVAAAPTPTPTPALALGGLITLNKLAIPITSELVVDPTITPPPVPTVMRVVGSNSNSTSNSSGM</sequence>
<accession>A0AAN9YIW0</accession>
<feature type="chain" id="PRO_5042822759" evidence="1">
    <location>
        <begin position="20"/>
        <end position="550"/>
    </location>
</feature>
<dbReference type="EMBL" id="JAKJXP020000125">
    <property type="protein sequence ID" value="KAK7744050.1"/>
    <property type="molecule type" value="Genomic_DNA"/>
</dbReference>
<dbReference type="AlphaFoldDB" id="A0AAN9YIW0"/>
<organism evidence="2 3">
    <name type="scientific">Diatrype stigma</name>
    <dbReference type="NCBI Taxonomy" id="117547"/>
    <lineage>
        <taxon>Eukaryota</taxon>
        <taxon>Fungi</taxon>
        <taxon>Dikarya</taxon>
        <taxon>Ascomycota</taxon>
        <taxon>Pezizomycotina</taxon>
        <taxon>Sordariomycetes</taxon>
        <taxon>Xylariomycetidae</taxon>
        <taxon>Xylariales</taxon>
        <taxon>Diatrypaceae</taxon>
        <taxon>Diatrype</taxon>
    </lineage>
</organism>
<protein>
    <submittedName>
        <fullName evidence="2">Uncharacterized protein</fullName>
    </submittedName>
</protein>
<name>A0AAN9YIW0_9PEZI</name>
<keyword evidence="3" id="KW-1185">Reference proteome</keyword>
<evidence type="ECO:0000256" key="1">
    <source>
        <dbReference type="SAM" id="SignalP"/>
    </source>
</evidence>
<reference evidence="2 3" key="1">
    <citation type="submission" date="2024-02" db="EMBL/GenBank/DDBJ databases">
        <title>De novo assembly and annotation of 12 fungi associated with fruit tree decline syndrome in Ontario, Canada.</title>
        <authorList>
            <person name="Sulman M."/>
            <person name="Ellouze W."/>
            <person name="Ilyukhin E."/>
        </authorList>
    </citation>
    <scope>NUCLEOTIDE SEQUENCE [LARGE SCALE GENOMIC DNA]</scope>
    <source>
        <strain evidence="2 3">M11/M66-122</strain>
    </source>
</reference>
<evidence type="ECO:0000313" key="3">
    <source>
        <dbReference type="Proteomes" id="UP001320420"/>
    </source>
</evidence>
<dbReference type="Proteomes" id="UP001320420">
    <property type="component" value="Unassembled WGS sequence"/>
</dbReference>
<feature type="signal peptide" evidence="1">
    <location>
        <begin position="1"/>
        <end position="19"/>
    </location>
</feature>
<comment type="caution">
    <text evidence="2">The sequence shown here is derived from an EMBL/GenBank/DDBJ whole genome shotgun (WGS) entry which is preliminary data.</text>
</comment>
<evidence type="ECO:0000313" key="2">
    <source>
        <dbReference type="EMBL" id="KAK7744050.1"/>
    </source>
</evidence>
<proteinExistence type="predicted"/>
<keyword evidence="1" id="KW-0732">Signal</keyword>